<accession>A0A974D397</accession>
<keyword evidence="6" id="KW-0813">Transport</keyword>
<comment type="similarity">
    <text evidence="4">Belongs to the IWR1/SLC7A6OS family.</text>
</comment>
<dbReference type="Pfam" id="PF08574">
    <property type="entry name" value="Iwr1"/>
    <property type="match status" value="1"/>
</dbReference>
<evidence type="ECO:0000313" key="13">
    <source>
        <dbReference type="Proteomes" id="UP000694892"/>
    </source>
</evidence>
<evidence type="ECO:0000256" key="7">
    <source>
        <dbReference type="ARBA" id="ARBA00022490"/>
    </source>
</evidence>
<dbReference type="InterPro" id="IPR013883">
    <property type="entry name" value="TF_Iwr1_dom"/>
</dbReference>
<name>A0A974D397_XENLA</name>
<feature type="compositionally biased region" description="Acidic residues" evidence="10">
    <location>
        <begin position="232"/>
        <end position="255"/>
    </location>
</feature>
<evidence type="ECO:0000256" key="9">
    <source>
        <dbReference type="ARBA" id="ARBA00023242"/>
    </source>
</evidence>
<evidence type="ECO:0000256" key="4">
    <source>
        <dbReference type="ARBA" id="ARBA00010218"/>
    </source>
</evidence>
<dbReference type="PANTHER" id="PTHR31196:SF2">
    <property type="entry name" value="RNA POLYMERASE II NUCLEAR LOCALIZATION PROTEIN SLC7A6OS-RELATED"/>
    <property type="match status" value="1"/>
</dbReference>
<dbReference type="OMA" id="QMWSKYP"/>
<evidence type="ECO:0000256" key="10">
    <source>
        <dbReference type="SAM" id="MobiDB-lite"/>
    </source>
</evidence>
<proteinExistence type="inferred from homology"/>
<evidence type="ECO:0000256" key="3">
    <source>
        <dbReference type="ARBA" id="ARBA00004496"/>
    </source>
</evidence>
<evidence type="ECO:0000256" key="1">
    <source>
        <dbReference type="ARBA" id="ARBA00003202"/>
    </source>
</evidence>
<gene>
    <name evidence="12" type="ORF">XELAEV_18022476mg</name>
</gene>
<feature type="region of interest" description="Disordered" evidence="10">
    <location>
        <begin position="127"/>
        <end position="150"/>
    </location>
</feature>
<evidence type="ECO:0000256" key="8">
    <source>
        <dbReference type="ARBA" id="ARBA00022927"/>
    </source>
</evidence>
<dbReference type="Proteomes" id="UP000694892">
    <property type="component" value="Chromosome 4L"/>
</dbReference>
<dbReference type="EMBL" id="CM004472">
    <property type="protein sequence ID" value="OCT84328.1"/>
    <property type="molecule type" value="Genomic_DNA"/>
</dbReference>
<evidence type="ECO:0000259" key="11">
    <source>
        <dbReference type="Pfam" id="PF08574"/>
    </source>
</evidence>
<protein>
    <recommendedName>
        <fullName evidence="5">Probable RNA polymerase II nuclear localization protein SLC7A6OS</fullName>
    </recommendedName>
</protein>
<comment type="function">
    <text evidence="1">Directs RNA polymerase II nuclear import.</text>
</comment>
<feature type="domain" description="Transcription factor Iwr1" evidence="11">
    <location>
        <begin position="203"/>
        <end position="266"/>
    </location>
</feature>
<dbReference type="PANTHER" id="PTHR31196">
    <property type="entry name" value="RNA POLYMERASE II NUCLEAR LOCALIZATION PROTEIN SLC7A6OS-RELATED"/>
    <property type="match status" value="1"/>
</dbReference>
<dbReference type="AlphaFoldDB" id="A0A974D397"/>
<organism evidence="12 13">
    <name type="scientific">Xenopus laevis</name>
    <name type="common">African clawed frog</name>
    <dbReference type="NCBI Taxonomy" id="8355"/>
    <lineage>
        <taxon>Eukaryota</taxon>
        <taxon>Metazoa</taxon>
        <taxon>Chordata</taxon>
        <taxon>Craniata</taxon>
        <taxon>Vertebrata</taxon>
        <taxon>Euteleostomi</taxon>
        <taxon>Amphibia</taxon>
        <taxon>Batrachia</taxon>
        <taxon>Anura</taxon>
        <taxon>Pipoidea</taxon>
        <taxon>Pipidae</taxon>
        <taxon>Xenopodinae</taxon>
        <taxon>Xenopus</taxon>
        <taxon>Xenopus</taxon>
    </lineage>
</organism>
<evidence type="ECO:0000256" key="5">
    <source>
        <dbReference type="ARBA" id="ARBA00017036"/>
    </source>
</evidence>
<evidence type="ECO:0000256" key="2">
    <source>
        <dbReference type="ARBA" id="ARBA00004123"/>
    </source>
</evidence>
<comment type="subcellular location">
    <subcellularLocation>
        <location evidence="3">Cytoplasm</location>
    </subcellularLocation>
    <subcellularLocation>
        <location evidence="2">Nucleus</location>
    </subcellularLocation>
</comment>
<dbReference type="GO" id="GO:0032502">
    <property type="term" value="P:developmental process"/>
    <property type="evidence" value="ECO:0007669"/>
    <property type="project" value="TreeGrafter"/>
</dbReference>
<evidence type="ECO:0000256" key="6">
    <source>
        <dbReference type="ARBA" id="ARBA00022448"/>
    </source>
</evidence>
<dbReference type="InterPro" id="IPR040218">
    <property type="entry name" value="SLC7A6OS"/>
</dbReference>
<reference evidence="13" key="1">
    <citation type="journal article" date="2016" name="Nature">
        <title>Genome evolution in the allotetraploid frog Xenopus laevis.</title>
        <authorList>
            <person name="Session A.M."/>
            <person name="Uno Y."/>
            <person name="Kwon T."/>
            <person name="Chapman J.A."/>
            <person name="Toyoda A."/>
            <person name="Takahashi S."/>
            <person name="Fukui A."/>
            <person name="Hikosaka A."/>
            <person name="Suzuki A."/>
            <person name="Kondo M."/>
            <person name="van Heeringen S.J."/>
            <person name="Quigley I."/>
            <person name="Heinz S."/>
            <person name="Ogino H."/>
            <person name="Ochi H."/>
            <person name="Hellsten U."/>
            <person name="Lyons J.B."/>
            <person name="Simakov O."/>
            <person name="Putnam N."/>
            <person name="Stites J."/>
            <person name="Kuroki Y."/>
            <person name="Tanaka T."/>
            <person name="Michiue T."/>
            <person name="Watanabe M."/>
            <person name="Bogdanovic O."/>
            <person name="Lister R."/>
            <person name="Georgiou G."/>
            <person name="Paranjpe S.S."/>
            <person name="van Kruijsbergen I."/>
            <person name="Shu S."/>
            <person name="Carlson J."/>
            <person name="Kinoshita T."/>
            <person name="Ohta Y."/>
            <person name="Mawaribuchi S."/>
            <person name="Jenkins J."/>
            <person name="Grimwood J."/>
            <person name="Schmutz J."/>
            <person name="Mitros T."/>
            <person name="Mozaffari S.V."/>
            <person name="Suzuki Y."/>
            <person name="Haramoto Y."/>
            <person name="Yamamoto T.S."/>
            <person name="Takagi C."/>
            <person name="Heald R."/>
            <person name="Miller K."/>
            <person name="Haudenschild C."/>
            <person name="Kitzman J."/>
            <person name="Nakayama T."/>
            <person name="Izutsu Y."/>
            <person name="Robert J."/>
            <person name="Fortriede J."/>
            <person name="Burns K."/>
            <person name="Lotay V."/>
            <person name="Karimi K."/>
            <person name="Yasuoka Y."/>
            <person name="Dichmann D.S."/>
            <person name="Flajnik M.F."/>
            <person name="Houston D.W."/>
            <person name="Shendure J."/>
            <person name="DuPasquier L."/>
            <person name="Vize P.D."/>
            <person name="Zorn A.M."/>
            <person name="Ito M."/>
            <person name="Marcotte E.M."/>
            <person name="Wallingford J.B."/>
            <person name="Ito Y."/>
            <person name="Asashima M."/>
            <person name="Ueno N."/>
            <person name="Matsuda Y."/>
            <person name="Veenstra G.J."/>
            <person name="Fujiyama A."/>
            <person name="Harland R.M."/>
            <person name="Taira M."/>
            <person name="Rokhsar D.S."/>
        </authorList>
    </citation>
    <scope>NUCLEOTIDE SEQUENCE [LARGE SCALE GENOMIC DNA]</scope>
    <source>
        <strain evidence="13">J</strain>
    </source>
</reference>
<feature type="compositionally biased region" description="Basic and acidic residues" evidence="10">
    <location>
        <begin position="135"/>
        <end position="144"/>
    </location>
</feature>
<dbReference type="GO" id="GO:0015031">
    <property type="term" value="P:protein transport"/>
    <property type="evidence" value="ECO:0007669"/>
    <property type="project" value="UniProtKB-KW"/>
</dbReference>
<evidence type="ECO:0000313" key="12">
    <source>
        <dbReference type="EMBL" id="OCT84328.1"/>
    </source>
</evidence>
<keyword evidence="8" id="KW-0653">Protein transport</keyword>
<sequence>MEAAVLRVKRKRGADPADALILSCKRIRTEDETKESSAVTTQVFRLAATVKSENEPLHKYVRDAISRNQSCLTLRPSSESKQRIQEELRASKEAERQVSRYRIISSHRPNSEEDNVGASHLIGCSSQDVPSETQDEAKATEATKSHISSPFQLFDMVQEEPEQKYLEKDSEPETILCNSIKMIREHLTVSEAGQESEHREYVDEYVYDIYYSEASQHGWIQDILYVQPYTEEQELVSEEPEPEEIYEDEDDENEENNWRNDYPDEEDSDREERYIGYYEDGDEEERSAGHAWKMYHRSSLREIGDDDDDDDENADLY</sequence>
<keyword evidence="7" id="KW-0963">Cytoplasm</keyword>
<feature type="region of interest" description="Disordered" evidence="10">
    <location>
        <begin position="232"/>
        <end position="317"/>
    </location>
</feature>
<dbReference type="GO" id="GO:0005634">
    <property type="term" value="C:nucleus"/>
    <property type="evidence" value="ECO:0007669"/>
    <property type="project" value="UniProtKB-SubCell"/>
</dbReference>
<dbReference type="GO" id="GO:0005737">
    <property type="term" value="C:cytoplasm"/>
    <property type="evidence" value="ECO:0007669"/>
    <property type="project" value="UniProtKB-SubCell"/>
</dbReference>
<feature type="compositionally biased region" description="Acidic residues" evidence="10">
    <location>
        <begin position="304"/>
        <end position="317"/>
    </location>
</feature>
<keyword evidence="9" id="KW-0539">Nucleus</keyword>